<dbReference type="InterPro" id="IPR050116">
    <property type="entry name" value="DNA_polymerase-Y"/>
</dbReference>
<evidence type="ECO:0000256" key="13">
    <source>
        <dbReference type="ARBA" id="ARBA00023125"/>
    </source>
</evidence>
<dbReference type="GO" id="GO:0003887">
    <property type="term" value="F:DNA-directed DNA polymerase activity"/>
    <property type="evidence" value="ECO:0007669"/>
    <property type="project" value="UniProtKB-UniRule"/>
</dbReference>
<comment type="function">
    <text evidence="16">Poorly processive, error-prone DNA polymerase involved in untargeted mutagenesis. Copies undamaged DNA at stalled replication forks, which arise in vivo from mismatched or misaligned primer ends. These misaligned primers can be extended by PolIV. Exhibits no 3'-5' exonuclease (proofreading) activity. May be involved in translesional synthesis, in conjunction with the beta clamp from PolIII.</text>
</comment>
<dbReference type="PANTHER" id="PTHR11076:SF33">
    <property type="entry name" value="DNA POLYMERASE KAPPA"/>
    <property type="match status" value="1"/>
</dbReference>
<evidence type="ECO:0000256" key="1">
    <source>
        <dbReference type="ARBA" id="ARBA00004496"/>
    </source>
</evidence>
<evidence type="ECO:0000256" key="6">
    <source>
        <dbReference type="ARBA" id="ARBA00022679"/>
    </source>
</evidence>
<evidence type="ECO:0000256" key="4">
    <source>
        <dbReference type="ARBA" id="ARBA00022457"/>
    </source>
</evidence>
<dbReference type="Gene3D" id="3.30.1490.100">
    <property type="entry name" value="DNA polymerase, Y-family, little finger domain"/>
    <property type="match status" value="1"/>
</dbReference>
<keyword evidence="13 16" id="KW-0238">DNA-binding</keyword>
<dbReference type="NCBIfam" id="NF002677">
    <property type="entry name" value="PRK02406.1"/>
    <property type="match status" value="1"/>
</dbReference>
<dbReference type="HAMAP" id="MF_01113">
    <property type="entry name" value="DNApol_IV"/>
    <property type="match status" value="1"/>
</dbReference>
<protein>
    <recommendedName>
        <fullName evidence="16">DNA polymerase IV</fullName>
        <shortName evidence="16">Pol IV</shortName>
        <ecNumber evidence="16">2.7.7.7</ecNumber>
    </recommendedName>
</protein>
<dbReference type="GO" id="GO:0000287">
    <property type="term" value="F:magnesium ion binding"/>
    <property type="evidence" value="ECO:0007669"/>
    <property type="project" value="UniProtKB-UniRule"/>
</dbReference>
<evidence type="ECO:0000259" key="17">
    <source>
        <dbReference type="PROSITE" id="PS50173"/>
    </source>
</evidence>
<evidence type="ECO:0000256" key="12">
    <source>
        <dbReference type="ARBA" id="ARBA00022932"/>
    </source>
</evidence>
<evidence type="ECO:0000256" key="8">
    <source>
        <dbReference type="ARBA" id="ARBA00022705"/>
    </source>
</evidence>
<dbReference type="GO" id="GO:0003684">
    <property type="term" value="F:damaged DNA binding"/>
    <property type="evidence" value="ECO:0007669"/>
    <property type="project" value="InterPro"/>
</dbReference>
<dbReference type="FunFam" id="1.10.150.20:FF:000019">
    <property type="entry name" value="DNA polymerase IV"/>
    <property type="match status" value="1"/>
</dbReference>
<evidence type="ECO:0000256" key="10">
    <source>
        <dbReference type="ARBA" id="ARBA00022763"/>
    </source>
</evidence>
<dbReference type="Pfam" id="PF11799">
    <property type="entry name" value="IMS_C"/>
    <property type="match status" value="1"/>
</dbReference>
<evidence type="ECO:0000256" key="7">
    <source>
        <dbReference type="ARBA" id="ARBA00022695"/>
    </source>
</evidence>
<comment type="subunit">
    <text evidence="3 16">Monomer.</text>
</comment>
<dbReference type="Gene3D" id="1.10.150.20">
    <property type="entry name" value="5' to 3' exonuclease, C-terminal subdomain"/>
    <property type="match status" value="1"/>
</dbReference>
<comment type="similarity">
    <text evidence="2 16">Belongs to the DNA polymerase type-Y family.</text>
</comment>
<proteinExistence type="inferred from homology"/>
<dbReference type="SUPFAM" id="SSF100879">
    <property type="entry name" value="Lesion bypass DNA polymerase (Y-family), little finger domain"/>
    <property type="match status" value="1"/>
</dbReference>
<dbReference type="GO" id="GO:0006281">
    <property type="term" value="P:DNA repair"/>
    <property type="evidence" value="ECO:0007669"/>
    <property type="project" value="UniProtKB-UniRule"/>
</dbReference>
<keyword evidence="10 16" id="KW-0227">DNA damage</keyword>
<dbReference type="FunFam" id="3.30.1490.100:FF:000004">
    <property type="entry name" value="DNA polymerase IV"/>
    <property type="match status" value="1"/>
</dbReference>
<keyword evidence="14 16" id="KW-0234">DNA repair</keyword>
<dbReference type="Pfam" id="PF11798">
    <property type="entry name" value="IMS_HHH"/>
    <property type="match status" value="1"/>
</dbReference>
<dbReference type="InterPro" id="IPR022880">
    <property type="entry name" value="DNApol_IV"/>
</dbReference>
<dbReference type="InterPro" id="IPR017961">
    <property type="entry name" value="DNA_pol_Y-fam_little_finger"/>
</dbReference>
<evidence type="ECO:0000256" key="14">
    <source>
        <dbReference type="ARBA" id="ARBA00023204"/>
    </source>
</evidence>
<evidence type="ECO:0000313" key="19">
    <source>
        <dbReference type="Proteomes" id="UP000656244"/>
    </source>
</evidence>
<evidence type="ECO:0000256" key="5">
    <source>
        <dbReference type="ARBA" id="ARBA00022490"/>
    </source>
</evidence>
<feature type="active site" evidence="16">
    <location>
        <position position="109"/>
    </location>
</feature>
<dbReference type="FunFam" id="3.40.1170.60:FF:000001">
    <property type="entry name" value="DNA polymerase IV"/>
    <property type="match status" value="1"/>
</dbReference>
<dbReference type="PANTHER" id="PTHR11076">
    <property type="entry name" value="DNA REPAIR POLYMERASE UMUC / TRANSFERASE FAMILY MEMBER"/>
    <property type="match status" value="1"/>
</dbReference>
<dbReference type="CDD" id="cd03586">
    <property type="entry name" value="PolY_Pol_IV_kappa"/>
    <property type="match status" value="1"/>
</dbReference>
<dbReference type="EC" id="2.7.7.7" evidence="16"/>
<dbReference type="GO" id="GO:0009432">
    <property type="term" value="P:SOS response"/>
    <property type="evidence" value="ECO:0007669"/>
    <property type="project" value="TreeGrafter"/>
</dbReference>
<gene>
    <name evidence="16 18" type="primary">dinB</name>
    <name evidence="18" type="ORF">H7U19_00380</name>
</gene>
<feature type="binding site" evidence="16">
    <location>
        <position position="108"/>
    </location>
    <ligand>
        <name>Mg(2+)</name>
        <dbReference type="ChEBI" id="CHEBI:18420"/>
    </ligand>
</feature>
<keyword evidence="6 16" id="KW-0808">Transferase</keyword>
<dbReference type="PROSITE" id="PS50173">
    <property type="entry name" value="UMUC"/>
    <property type="match status" value="1"/>
</dbReference>
<dbReference type="Gene3D" id="3.40.1170.60">
    <property type="match status" value="1"/>
</dbReference>
<dbReference type="GO" id="GO:0005829">
    <property type="term" value="C:cytosol"/>
    <property type="evidence" value="ECO:0007669"/>
    <property type="project" value="TreeGrafter"/>
</dbReference>
<feature type="binding site" evidence="16">
    <location>
        <position position="14"/>
    </location>
    <ligand>
        <name>Mg(2+)</name>
        <dbReference type="ChEBI" id="CHEBI:18420"/>
    </ligand>
</feature>
<dbReference type="NCBIfam" id="NF010731">
    <property type="entry name" value="PRK14133.1"/>
    <property type="match status" value="1"/>
</dbReference>
<keyword evidence="9 16" id="KW-0479">Metal-binding</keyword>
<evidence type="ECO:0000313" key="18">
    <source>
        <dbReference type="EMBL" id="MBC3756839.1"/>
    </source>
</evidence>
<keyword evidence="8 16" id="KW-0235">DNA replication</keyword>
<dbReference type="SUPFAM" id="SSF56672">
    <property type="entry name" value="DNA/RNA polymerases"/>
    <property type="match status" value="1"/>
</dbReference>
<dbReference type="Proteomes" id="UP000656244">
    <property type="component" value="Unassembled WGS sequence"/>
</dbReference>
<comment type="cofactor">
    <cofactor evidence="16">
        <name>Mg(2+)</name>
        <dbReference type="ChEBI" id="CHEBI:18420"/>
    </cofactor>
    <text evidence="16">Binds 2 magnesium ions per subunit.</text>
</comment>
<dbReference type="Pfam" id="PF00817">
    <property type="entry name" value="IMS"/>
    <property type="match status" value="1"/>
</dbReference>
<sequence length="374" mass="42275">MSSDLPIRKIIHVDMDAFYASVEQMDNPELKGKPIAVGGGGKRGVVSAASYEARKFGVKSAMAGTLASKLCPELIFVRANFDRYTEISKQIRHIFFDYTDLVEPLSLDEAYLDVTENKKGNPSATLIATEIRERIFNEVGLTASAGISINKFIAKIASDYNKPNGQKTVNPEEVLEFLEQLDIRKFYGVGKVTAEKMYQKGIFTGLDLKQKSLDYLEEHFGKSGKYYYFIVRGIHTSEVKPHRTRKSLAAERTFSENLSSEIFMLEKLEHIAEEVARRLTKSKVAGKTITLKIKYSDFTLQTRSKTLPYYISDKSVILETTKDLLYQEKLNNSVRLLGISLSNLNTEKKEAEPKNGLNKSEEKQSISAQLRFEF</sequence>
<dbReference type="InterPro" id="IPR001126">
    <property type="entry name" value="UmuC"/>
</dbReference>
<evidence type="ECO:0000256" key="2">
    <source>
        <dbReference type="ARBA" id="ARBA00010945"/>
    </source>
</evidence>
<keyword evidence="11 16" id="KW-0460">Magnesium</keyword>
<dbReference type="GO" id="GO:0042276">
    <property type="term" value="P:error-prone translesion synthesis"/>
    <property type="evidence" value="ECO:0007669"/>
    <property type="project" value="TreeGrafter"/>
</dbReference>
<keyword evidence="5 16" id="KW-0963">Cytoplasm</keyword>
<evidence type="ECO:0000256" key="3">
    <source>
        <dbReference type="ARBA" id="ARBA00011245"/>
    </source>
</evidence>
<keyword evidence="7 16" id="KW-0548">Nucleotidyltransferase</keyword>
<evidence type="ECO:0000256" key="16">
    <source>
        <dbReference type="HAMAP-Rule" id="MF_01113"/>
    </source>
</evidence>
<keyword evidence="12 16" id="KW-0239">DNA-directed DNA polymerase</keyword>
<keyword evidence="19" id="KW-1185">Reference proteome</keyword>
<evidence type="ECO:0000256" key="15">
    <source>
        <dbReference type="ARBA" id="ARBA00049244"/>
    </source>
</evidence>
<dbReference type="EMBL" id="JACNMF010000001">
    <property type="protein sequence ID" value="MBC3756839.1"/>
    <property type="molecule type" value="Genomic_DNA"/>
</dbReference>
<accession>A0A923H9H2</accession>
<name>A0A923H9H2_9FLAO</name>
<keyword evidence="4 16" id="KW-0515">Mutator protein</keyword>
<dbReference type="RefSeq" id="WP_186557859.1">
    <property type="nucleotide sequence ID" value="NZ_JACNMF010000001.1"/>
</dbReference>
<evidence type="ECO:0000256" key="9">
    <source>
        <dbReference type="ARBA" id="ARBA00022723"/>
    </source>
</evidence>
<dbReference type="InterPro" id="IPR036775">
    <property type="entry name" value="DNA_pol_Y-fam_lit_finger_sf"/>
</dbReference>
<organism evidence="18 19">
    <name type="scientific">Hyunsoonleella aquatilis</name>
    <dbReference type="NCBI Taxonomy" id="2762758"/>
    <lineage>
        <taxon>Bacteria</taxon>
        <taxon>Pseudomonadati</taxon>
        <taxon>Bacteroidota</taxon>
        <taxon>Flavobacteriia</taxon>
        <taxon>Flavobacteriales</taxon>
        <taxon>Flavobacteriaceae</taxon>
    </lineage>
</organism>
<evidence type="ECO:0000256" key="11">
    <source>
        <dbReference type="ARBA" id="ARBA00022842"/>
    </source>
</evidence>
<dbReference type="InterPro" id="IPR024728">
    <property type="entry name" value="PolY_HhH_motif"/>
</dbReference>
<comment type="caution">
    <text evidence="18">The sequence shown here is derived from an EMBL/GenBank/DDBJ whole genome shotgun (WGS) entry which is preliminary data.</text>
</comment>
<dbReference type="AlphaFoldDB" id="A0A923H9H2"/>
<comment type="subcellular location">
    <subcellularLocation>
        <location evidence="1 16">Cytoplasm</location>
    </subcellularLocation>
</comment>
<comment type="catalytic activity">
    <reaction evidence="15 16">
        <text>DNA(n) + a 2'-deoxyribonucleoside 5'-triphosphate = DNA(n+1) + diphosphate</text>
        <dbReference type="Rhea" id="RHEA:22508"/>
        <dbReference type="Rhea" id="RHEA-COMP:17339"/>
        <dbReference type="Rhea" id="RHEA-COMP:17340"/>
        <dbReference type="ChEBI" id="CHEBI:33019"/>
        <dbReference type="ChEBI" id="CHEBI:61560"/>
        <dbReference type="ChEBI" id="CHEBI:173112"/>
        <dbReference type="EC" id="2.7.7.7"/>
    </reaction>
</comment>
<feature type="site" description="Substrate discrimination" evidence="16">
    <location>
        <position position="19"/>
    </location>
</feature>
<feature type="domain" description="UmuC" evidence="17">
    <location>
        <begin position="10"/>
        <end position="190"/>
    </location>
</feature>
<reference evidence="18" key="1">
    <citation type="submission" date="2020-08" db="EMBL/GenBank/DDBJ databases">
        <title>Hyunsoonleella sp. strain SJ7 genome sequencing and assembly.</title>
        <authorList>
            <person name="Kim I."/>
        </authorList>
    </citation>
    <scope>NUCLEOTIDE SEQUENCE</scope>
    <source>
        <strain evidence="18">SJ7</strain>
    </source>
</reference>
<dbReference type="InterPro" id="IPR043502">
    <property type="entry name" value="DNA/RNA_pol_sf"/>
</dbReference>
<dbReference type="GO" id="GO:0006261">
    <property type="term" value="P:DNA-templated DNA replication"/>
    <property type="evidence" value="ECO:0007669"/>
    <property type="project" value="UniProtKB-UniRule"/>
</dbReference>
<dbReference type="Gene3D" id="3.30.70.270">
    <property type="match status" value="1"/>
</dbReference>
<dbReference type="InterPro" id="IPR043128">
    <property type="entry name" value="Rev_trsase/Diguanyl_cyclase"/>
</dbReference>